<keyword evidence="2" id="KW-1185">Reference proteome</keyword>
<reference evidence="1" key="1">
    <citation type="submission" date="2021-01" db="EMBL/GenBank/DDBJ databases">
        <title>Modified the classification status of verrucomicrobia.</title>
        <authorList>
            <person name="Feng X."/>
        </authorList>
    </citation>
    <scope>NUCLEOTIDE SEQUENCE</scope>
    <source>
        <strain evidence="1">JCM 18052</strain>
    </source>
</reference>
<dbReference type="AlphaFoldDB" id="A0A934VD24"/>
<organism evidence="1 2">
    <name type="scientific">Luteolibacter yonseiensis</name>
    <dbReference type="NCBI Taxonomy" id="1144680"/>
    <lineage>
        <taxon>Bacteria</taxon>
        <taxon>Pseudomonadati</taxon>
        <taxon>Verrucomicrobiota</taxon>
        <taxon>Verrucomicrobiia</taxon>
        <taxon>Verrucomicrobiales</taxon>
        <taxon>Verrucomicrobiaceae</taxon>
        <taxon>Luteolibacter</taxon>
    </lineage>
</organism>
<proteinExistence type="predicted"/>
<dbReference type="EMBL" id="JAENIK010000012">
    <property type="protein sequence ID" value="MBK1817104.1"/>
    <property type="molecule type" value="Genomic_DNA"/>
</dbReference>
<sequence>MKKQSFHSGILAAVIWLLVVVGGMGALMKYSMTPGPATGIPTSWPVSSRIALDVTKPNLILFAHPHCPCTAATIGELEILMNDRPGRLNAQVWFIKPEGVSKGWEETALWRKASAIPGVTVHRDDDLSEAKRFHAGTSGLTLVYAPDGHLLFQGGITLSRGHAGDNAGRDAIMALLDQKQPQEFHTPAYGCPLSGDDCQPEQTVCKP</sequence>
<dbReference type="Gene3D" id="3.40.30.10">
    <property type="entry name" value="Glutaredoxin"/>
    <property type="match status" value="1"/>
</dbReference>
<protein>
    <recommendedName>
        <fullName evidence="3">RedB protein</fullName>
    </recommendedName>
</protein>
<dbReference type="SUPFAM" id="SSF52833">
    <property type="entry name" value="Thioredoxin-like"/>
    <property type="match status" value="1"/>
</dbReference>
<evidence type="ECO:0008006" key="3">
    <source>
        <dbReference type="Google" id="ProtNLM"/>
    </source>
</evidence>
<gene>
    <name evidence="1" type="ORF">JIN84_15905</name>
</gene>
<dbReference type="RefSeq" id="WP_200352058.1">
    <property type="nucleotide sequence ID" value="NZ_BAABHZ010000001.1"/>
</dbReference>
<dbReference type="Proteomes" id="UP000600139">
    <property type="component" value="Unassembled WGS sequence"/>
</dbReference>
<accession>A0A934VD24</accession>
<dbReference type="InterPro" id="IPR036249">
    <property type="entry name" value="Thioredoxin-like_sf"/>
</dbReference>
<evidence type="ECO:0000313" key="2">
    <source>
        <dbReference type="Proteomes" id="UP000600139"/>
    </source>
</evidence>
<comment type="caution">
    <text evidence="1">The sequence shown here is derived from an EMBL/GenBank/DDBJ whole genome shotgun (WGS) entry which is preliminary data.</text>
</comment>
<evidence type="ECO:0000313" key="1">
    <source>
        <dbReference type="EMBL" id="MBK1817104.1"/>
    </source>
</evidence>
<name>A0A934VD24_9BACT</name>